<dbReference type="SMART" id="SM00409">
    <property type="entry name" value="IG"/>
    <property type="match status" value="2"/>
</dbReference>
<feature type="domain" description="Ig-like" evidence="2">
    <location>
        <begin position="2"/>
        <end position="87"/>
    </location>
</feature>
<name>A0A1I8MWT7_MUSDO</name>
<dbReference type="FunFam" id="2.60.40.10:FF:001831">
    <property type="entry name" value="Uncharacterized protein, isoform B"/>
    <property type="match status" value="1"/>
</dbReference>
<dbReference type="SUPFAM" id="SSF48726">
    <property type="entry name" value="Immunoglobulin"/>
    <property type="match status" value="2"/>
</dbReference>
<dbReference type="InterPro" id="IPR036179">
    <property type="entry name" value="Ig-like_dom_sf"/>
</dbReference>
<dbReference type="PANTHER" id="PTHR45080">
    <property type="entry name" value="CONTACTIN 5"/>
    <property type="match status" value="1"/>
</dbReference>
<accession>A0A1I8MWT7</accession>
<evidence type="ECO:0000259" key="2">
    <source>
        <dbReference type="PROSITE" id="PS50835"/>
    </source>
</evidence>
<dbReference type="GO" id="GO:0030424">
    <property type="term" value="C:axon"/>
    <property type="evidence" value="ECO:0007669"/>
    <property type="project" value="TreeGrafter"/>
</dbReference>
<dbReference type="InterPro" id="IPR003598">
    <property type="entry name" value="Ig_sub2"/>
</dbReference>
<dbReference type="Gene3D" id="2.60.40.10">
    <property type="entry name" value="Immunoglobulins"/>
    <property type="match status" value="3"/>
</dbReference>
<dbReference type="AlphaFoldDB" id="A0A1I8MWT7"/>
<dbReference type="SUPFAM" id="SSF49265">
    <property type="entry name" value="Fibronectin type III"/>
    <property type="match status" value="1"/>
</dbReference>
<evidence type="ECO:0000256" key="1">
    <source>
        <dbReference type="ARBA" id="ARBA00023319"/>
    </source>
</evidence>
<reference evidence="3" key="1">
    <citation type="submission" date="2020-05" db="UniProtKB">
        <authorList>
            <consortium name="EnsemblMetazoa"/>
        </authorList>
    </citation>
    <scope>IDENTIFICATION</scope>
    <source>
        <strain evidence="3">Aabys</strain>
    </source>
</reference>
<keyword evidence="1" id="KW-0393">Immunoglobulin domain</keyword>
<dbReference type="FunFam" id="2.60.40.10:FF:000877">
    <property type="entry name" value="CLUMA_CG002357, isoform A"/>
    <property type="match status" value="1"/>
</dbReference>
<dbReference type="GO" id="GO:0050808">
    <property type="term" value="P:synapse organization"/>
    <property type="evidence" value="ECO:0007669"/>
    <property type="project" value="TreeGrafter"/>
</dbReference>
<dbReference type="STRING" id="7370.A0A1I8MWT7"/>
<dbReference type="InterPro" id="IPR007110">
    <property type="entry name" value="Ig-like_dom"/>
</dbReference>
<dbReference type="Pfam" id="PF13927">
    <property type="entry name" value="Ig_3"/>
    <property type="match status" value="2"/>
</dbReference>
<organism evidence="3">
    <name type="scientific">Musca domestica</name>
    <name type="common">House fly</name>
    <dbReference type="NCBI Taxonomy" id="7370"/>
    <lineage>
        <taxon>Eukaryota</taxon>
        <taxon>Metazoa</taxon>
        <taxon>Ecdysozoa</taxon>
        <taxon>Arthropoda</taxon>
        <taxon>Hexapoda</taxon>
        <taxon>Insecta</taxon>
        <taxon>Pterygota</taxon>
        <taxon>Neoptera</taxon>
        <taxon>Endopterygota</taxon>
        <taxon>Diptera</taxon>
        <taxon>Brachycera</taxon>
        <taxon>Muscomorpha</taxon>
        <taxon>Muscoidea</taxon>
        <taxon>Muscidae</taxon>
        <taxon>Musca</taxon>
    </lineage>
</organism>
<protein>
    <recommendedName>
        <fullName evidence="2">Ig-like domain-containing protein</fullName>
    </recommendedName>
</protein>
<dbReference type="eggNOG" id="KOG3510">
    <property type="taxonomic scope" value="Eukaryota"/>
</dbReference>
<dbReference type="InterPro" id="IPR013783">
    <property type="entry name" value="Ig-like_fold"/>
</dbReference>
<dbReference type="InterPro" id="IPR050958">
    <property type="entry name" value="Cell_Adh-Cytoskel_Orgn"/>
</dbReference>
<dbReference type="GO" id="GO:0008046">
    <property type="term" value="F:axon guidance receptor activity"/>
    <property type="evidence" value="ECO:0007669"/>
    <property type="project" value="TreeGrafter"/>
</dbReference>
<proteinExistence type="predicted"/>
<dbReference type="EnsemblMetazoa" id="MDOA009241-RB">
    <property type="protein sequence ID" value="MDOA009241-PB"/>
    <property type="gene ID" value="MDOA009241"/>
</dbReference>
<dbReference type="VEuPathDB" id="VectorBase:MDOA009241"/>
<dbReference type="CDD" id="cd00096">
    <property type="entry name" value="Ig"/>
    <property type="match status" value="1"/>
</dbReference>
<sequence>PPTLRALPHNGQVTARKGSTVTLECKASGNPVPTIYWFKKDMFSGPTHLSDSSTLILENVDRHHAGIYQCSADNGVKERVSMDIQLTILSPPEITVEKSWVHAAEGYDIELVCIVHGDVNSEMLWYQNSFLLDATDRRSMYSRDDRYSLIIRNFQSSDFGNYSCVADNALGRTKKYIEVSGRPGPADFISPALSGSLDHYNLTWTIETIPALEETKLLYRRLLMNETYQHPGKWHEFHIKATAVRTDNTHYIMSYVIKNLEHNAVYEAIVQARNKYGWNEFDSLFILLPCPVHCGEIRF</sequence>
<evidence type="ECO:0000313" key="3">
    <source>
        <dbReference type="EnsemblMetazoa" id="MDOA009241-PB"/>
    </source>
</evidence>
<dbReference type="GO" id="GO:0007156">
    <property type="term" value="P:homophilic cell adhesion via plasma membrane adhesion molecules"/>
    <property type="evidence" value="ECO:0007669"/>
    <property type="project" value="TreeGrafter"/>
</dbReference>
<dbReference type="PANTHER" id="PTHR45080:SF2">
    <property type="entry name" value="IP11255P"/>
    <property type="match status" value="1"/>
</dbReference>
<dbReference type="InterPro" id="IPR036116">
    <property type="entry name" value="FN3_sf"/>
</dbReference>
<dbReference type="GO" id="GO:0043025">
    <property type="term" value="C:neuronal cell body"/>
    <property type="evidence" value="ECO:0007669"/>
    <property type="project" value="TreeGrafter"/>
</dbReference>
<dbReference type="GO" id="GO:0005886">
    <property type="term" value="C:plasma membrane"/>
    <property type="evidence" value="ECO:0007669"/>
    <property type="project" value="TreeGrafter"/>
</dbReference>
<dbReference type="SMART" id="SM00408">
    <property type="entry name" value="IGc2"/>
    <property type="match status" value="2"/>
</dbReference>
<dbReference type="InterPro" id="IPR003599">
    <property type="entry name" value="Ig_sub"/>
</dbReference>
<dbReference type="PROSITE" id="PS50835">
    <property type="entry name" value="IG_LIKE"/>
    <property type="match status" value="2"/>
</dbReference>
<feature type="domain" description="Ig-like" evidence="2">
    <location>
        <begin position="92"/>
        <end position="180"/>
    </location>
</feature>
<dbReference type="VEuPathDB" id="VectorBase:MDOMA2_008431"/>